<keyword evidence="3" id="KW-1185">Reference proteome</keyword>
<organism evidence="2 3">
    <name type="scientific">Thermobifida alba</name>
    <name type="common">Thermomonospora alba</name>
    <dbReference type="NCBI Taxonomy" id="53522"/>
    <lineage>
        <taxon>Bacteria</taxon>
        <taxon>Bacillati</taxon>
        <taxon>Actinomycetota</taxon>
        <taxon>Actinomycetes</taxon>
        <taxon>Streptosporangiales</taxon>
        <taxon>Nocardiopsidaceae</taxon>
        <taxon>Thermobifida</taxon>
    </lineage>
</organism>
<evidence type="ECO:0000313" key="3">
    <source>
        <dbReference type="Proteomes" id="UP000832041"/>
    </source>
</evidence>
<accession>A0ABY4LBS1</accession>
<name>A0ABY4LBS1_THEAE</name>
<dbReference type="EMBL" id="CP051627">
    <property type="protein sequence ID" value="UPT23567.1"/>
    <property type="molecule type" value="Genomic_DNA"/>
</dbReference>
<gene>
    <name evidence="2" type="ORF">FOF52_16300</name>
</gene>
<dbReference type="Proteomes" id="UP000832041">
    <property type="component" value="Chromosome"/>
</dbReference>
<feature type="region of interest" description="Disordered" evidence="1">
    <location>
        <begin position="75"/>
        <end position="131"/>
    </location>
</feature>
<proteinExistence type="predicted"/>
<evidence type="ECO:0000313" key="2">
    <source>
        <dbReference type="EMBL" id="UPT23567.1"/>
    </source>
</evidence>
<reference evidence="2 3" key="1">
    <citation type="submission" date="2020-04" db="EMBL/GenBank/DDBJ databases">
        <title>Thermobifida alba genome sequencing and assembly.</title>
        <authorList>
            <person name="Luzics S."/>
            <person name="Horvath B."/>
            <person name="Nagy I."/>
            <person name="Toth A."/>
            <person name="Nagy I."/>
            <person name="Kukolya J."/>
        </authorList>
    </citation>
    <scope>NUCLEOTIDE SEQUENCE [LARGE SCALE GENOMIC DNA]</scope>
    <source>
        <strain evidence="2 3">DSM 43795</strain>
    </source>
</reference>
<sequence>MPAVSDHERQPDLVERITDGLRDHSRVILDAATDRDRQRTVAAGKVAGKHLKRATRATVTSRGVLVEFDDLDDSYQQFQDEQEQWRARPRPTSSEAAPPVEQSVHHPPEGQLPRRIPGAGPRPGAPGPGRR</sequence>
<evidence type="ECO:0000256" key="1">
    <source>
        <dbReference type="SAM" id="MobiDB-lite"/>
    </source>
</evidence>
<protein>
    <submittedName>
        <fullName evidence="2">Uncharacterized protein</fullName>
    </submittedName>
</protein>